<dbReference type="Pfam" id="PF04087">
    <property type="entry name" value="DUF389"/>
    <property type="match status" value="1"/>
</dbReference>
<dbReference type="InterPro" id="IPR005240">
    <property type="entry name" value="DUF389"/>
</dbReference>
<keyword evidence="1" id="KW-1133">Transmembrane helix</keyword>
<keyword evidence="3" id="KW-1185">Reference proteome</keyword>
<feature type="transmembrane region" description="Helical" evidence="1">
    <location>
        <begin position="117"/>
        <end position="135"/>
    </location>
</feature>
<feature type="transmembrane region" description="Helical" evidence="1">
    <location>
        <begin position="247"/>
        <end position="269"/>
    </location>
</feature>
<dbReference type="PANTHER" id="PTHR20992">
    <property type="entry name" value="AT15442P-RELATED"/>
    <property type="match status" value="1"/>
</dbReference>
<feature type="transmembrane region" description="Helical" evidence="1">
    <location>
        <begin position="176"/>
        <end position="201"/>
    </location>
</feature>
<feature type="transmembrane region" description="Helical" evidence="1">
    <location>
        <begin position="281"/>
        <end position="298"/>
    </location>
</feature>
<sequence length="319" mass="33220">MLMHLRLTVPDDLSASVAALLFEHPAATNLSRVRGASLRPPGDVIEVDVAREATSQVLDALRGTGLCDRGGVVLSQPSATPFRAAREIDLAVEGDPDDAVVWDVLLEQAQDAARPTLSYEIFLVIAVALASVAVITDSSILVVGAMVVGPEFATVAAICTGLALGGGRLALRSIAVLLGSFAFAVAVISLIAVLARFAGIVHPEMVARARPQTQFIWQPNTWSFVVALLAGAAGVLALSVEKAQAMVGVFISVTTVPAAGNFALALGLWVPHEMTGSAAQLGLNLVGMVAAGTLTLIVQRRAWHHVQRVVKPVLRAGRA</sequence>
<keyword evidence="1" id="KW-0812">Transmembrane</keyword>
<gene>
    <name evidence="2" type="ORF">HNR15_002602</name>
</gene>
<protein>
    <submittedName>
        <fullName evidence="2">Putative hydrophobic protein (TIGR00271 family)</fullName>
    </submittedName>
</protein>
<feature type="transmembrane region" description="Helical" evidence="1">
    <location>
        <begin position="141"/>
        <end position="164"/>
    </location>
</feature>
<feature type="transmembrane region" description="Helical" evidence="1">
    <location>
        <begin position="221"/>
        <end position="240"/>
    </location>
</feature>
<evidence type="ECO:0000313" key="3">
    <source>
        <dbReference type="Proteomes" id="UP000571817"/>
    </source>
</evidence>
<reference evidence="2 3" key="1">
    <citation type="submission" date="2020-07" db="EMBL/GenBank/DDBJ databases">
        <title>Sequencing the genomes of 1000 actinobacteria strains.</title>
        <authorList>
            <person name="Klenk H.-P."/>
        </authorList>
    </citation>
    <scope>NUCLEOTIDE SEQUENCE [LARGE SCALE GENOMIC DNA]</scope>
    <source>
        <strain evidence="2 3">DSM 29531</strain>
    </source>
</reference>
<dbReference type="RefSeq" id="WP_179482467.1">
    <property type="nucleotide sequence ID" value="NZ_JACCFW010000001.1"/>
</dbReference>
<evidence type="ECO:0000313" key="2">
    <source>
        <dbReference type="EMBL" id="NYJ75639.1"/>
    </source>
</evidence>
<comment type="caution">
    <text evidence="2">The sequence shown here is derived from an EMBL/GenBank/DDBJ whole genome shotgun (WGS) entry which is preliminary data.</text>
</comment>
<dbReference type="EMBL" id="JACCFW010000001">
    <property type="protein sequence ID" value="NYJ75639.1"/>
    <property type="molecule type" value="Genomic_DNA"/>
</dbReference>
<dbReference type="Proteomes" id="UP000571817">
    <property type="component" value="Unassembled WGS sequence"/>
</dbReference>
<organism evidence="2 3">
    <name type="scientific">Allobranchiibius huperziae</name>
    <dbReference type="NCBI Taxonomy" id="1874116"/>
    <lineage>
        <taxon>Bacteria</taxon>
        <taxon>Bacillati</taxon>
        <taxon>Actinomycetota</taxon>
        <taxon>Actinomycetes</taxon>
        <taxon>Micrococcales</taxon>
        <taxon>Dermacoccaceae</taxon>
        <taxon>Allobranchiibius</taxon>
    </lineage>
</organism>
<keyword evidence="1" id="KW-0472">Membrane</keyword>
<proteinExistence type="predicted"/>
<accession>A0A853DI45</accession>
<evidence type="ECO:0000256" key="1">
    <source>
        <dbReference type="SAM" id="Phobius"/>
    </source>
</evidence>
<dbReference type="PANTHER" id="PTHR20992:SF9">
    <property type="entry name" value="AT15442P-RELATED"/>
    <property type="match status" value="1"/>
</dbReference>
<name>A0A853DI45_9MICO</name>
<dbReference type="AlphaFoldDB" id="A0A853DI45"/>